<name>A0A2N9JA30_9ACTN</name>
<evidence type="ECO:0000256" key="1">
    <source>
        <dbReference type="SAM" id="Phobius"/>
    </source>
</evidence>
<feature type="transmembrane region" description="Helical" evidence="1">
    <location>
        <begin position="44"/>
        <end position="62"/>
    </location>
</feature>
<dbReference type="Proteomes" id="UP000238164">
    <property type="component" value="Chromosome 1"/>
</dbReference>
<proteinExistence type="predicted"/>
<dbReference type="RefSeq" id="WP_105184383.1">
    <property type="nucleotide sequence ID" value="NZ_BAAAGO010000016.1"/>
</dbReference>
<keyword evidence="1" id="KW-0472">Membrane</keyword>
<keyword evidence="1" id="KW-1133">Transmembrane helix</keyword>
<dbReference type="KEGG" id="mgg:MPLG2_0025"/>
<accession>A0A2N9JA30</accession>
<sequence length="347" mass="37695">MNALEEKLRSGLTELADEASVNVRADDLVGTLTLLDRQHRNRRLLAGVAAATLAGVVGWAALTPHTITVSPAAPAAAPSSIGQLTSQYFRFQIQNPQTVNYIVGVDLRSDGSRLFVNTTSELEYGGDRQTGELSGPVGSYFSGKLPGNLFVVIIPDLVTDYASDLGDEGRHPTYLDGQLRTLTNEGFSMVVFRWEPSDGSAPHYFWLGSDGVVRDDSSTSMQTLALTVGDHQLRLFQRPGDSRWGTFPSDVIDVWRTVDPDRAEVRVMGFTGDMSVGRLPAGATDVKVVPRGDASWTVGRQADGRAWYMVRSNAEYTGSSSTDSLVKSISYTDADGKRVTYTPTLRH</sequence>
<dbReference type="EMBL" id="LT985188">
    <property type="protein sequence ID" value="SPD85061.1"/>
    <property type="molecule type" value="Genomic_DNA"/>
</dbReference>
<evidence type="ECO:0000313" key="3">
    <source>
        <dbReference type="Proteomes" id="UP000238164"/>
    </source>
</evidence>
<protein>
    <submittedName>
        <fullName evidence="2">Uncharacterized protein</fullName>
    </submittedName>
</protein>
<reference evidence="2 3" key="1">
    <citation type="submission" date="2018-02" db="EMBL/GenBank/DDBJ databases">
        <authorList>
            <person name="Cohen D.B."/>
            <person name="Kent A.D."/>
        </authorList>
    </citation>
    <scope>NUCLEOTIDE SEQUENCE [LARGE SCALE GENOMIC DNA]</scope>
    <source>
        <strain evidence="2">1</strain>
    </source>
</reference>
<evidence type="ECO:0000313" key="2">
    <source>
        <dbReference type="EMBL" id="SPD85061.1"/>
    </source>
</evidence>
<organism evidence="2 3">
    <name type="scientific">Micropruina glycogenica</name>
    <dbReference type="NCBI Taxonomy" id="75385"/>
    <lineage>
        <taxon>Bacteria</taxon>
        <taxon>Bacillati</taxon>
        <taxon>Actinomycetota</taxon>
        <taxon>Actinomycetes</taxon>
        <taxon>Propionibacteriales</taxon>
        <taxon>Nocardioidaceae</taxon>
        <taxon>Micropruina</taxon>
    </lineage>
</organism>
<keyword evidence="3" id="KW-1185">Reference proteome</keyword>
<keyword evidence="1" id="KW-0812">Transmembrane</keyword>
<dbReference type="AlphaFoldDB" id="A0A2N9JA30"/>
<gene>
    <name evidence="2" type="ORF">MPLG2_0025</name>
</gene>